<proteinExistence type="predicted"/>
<comment type="caution">
    <text evidence="1">The sequence shown here is derived from an EMBL/GenBank/DDBJ whole genome shotgun (WGS) entry which is preliminary data.</text>
</comment>
<name>A0A5N5PQ95_PANHP</name>
<dbReference type="EMBL" id="VFJC01000004">
    <property type="protein sequence ID" value="KAB5581824.1"/>
    <property type="molecule type" value="Genomic_DNA"/>
</dbReference>
<evidence type="ECO:0000313" key="2">
    <source>
        <dbReference type="Proteomes" id="UP000327468"/>
    </source>
</evidence>
<protein>
    <submittedName>
        <fullName evidence="1">Uncharacterized protein</fullName>
    </submittedName>
</protein>
<sequence length="197" mass="21511">MAFTQVQLGCLARFLRRRNCVSHANNAVKDRVYYCTSSALRLYSQLLSASKKKLPILVNKIHPEYETLTFVGCQSSSKSLTSINADIVCMYSTNQQLPLKDQSSQPTICKPKAPLSIVEAKTTIVDMWSLSLGAVGAAIAGIILANTDFFLTKPDFASLENLGNADLKTTEGDEKLFKASTLWETSGAVIMAVRRPG</sequence>
<organism evidence="1 2">
    <name type="scientific">Pangasianodon hypophthalmus</name>
    <name type="common">Striped catfish</name>
    <name type="synonym">Helicophagus hypophthalmus</name>
    <dbReference type="NCBI Taxonomy" id="310915"/>
    <lineage>
        <taxon>Eukaryota</taxon>
        <taxon>Metazoa</taxon>
        <taxon>Chordata</taxon>
        <taxon>Craniata</taxon>
        <taxon>Vertebrata</taxon>
        <taxon>Euteleostomi</taxon>
        <taxon>Actinopterygii</taxon>
        <taxon>Neopterygii</taxon>
        <taxon>Teleostei</taxon>
        <taxon>Ostariophysi</taxon>
        <taxon>Siluriformes</taxon>
        <taxon>Pangasiidae</taxon>
        <taxon>Pangasianodon</taxon>
    </lineage>
</organism>
<reference evidence="1 2" key="1">
    <citation type="submission" date="2019-06" db="EMBL/GenBank/DDBJ databases">
        <title>A chromosome-scale genome assembly of the striped catfish, Pangasianodon hypophthalmus.</title>
        <authorList>
            <person name="Wen M."/>
            <person name="Zahm M."/>
            <person name="Roques C."/>
            <person name="Cabau C."/>
            <person name="Klopp C."/>
            <person name="Donnadieu C."/>
            <person name="Jouanno E."/>
            <person name="Avarre J.-C."/>
            <person name="Campet M."/>
            <person name="Ha T.T.T."/>
            <person name="Dugue R."/>
            <person name="Lampietro C."/>
            <person name="Louis A."/>
            <person name="Herpin A."/>
            <person name="Echchiki A."/>
            <person name="Berthelot C."/>
            <person name="Parey E."/>
            <person name="Roest-Crollius H."/>
            <person name="Braasch I."/>
            <person name="Postlethwait J."/>
            <person name="Bobe J."/>
            <person name="Montfort J."/>
            <person name="Bouchez O."/>
            <person name="Begum T."/>
            <person name="Schartl M."/>
            <person name="Guiguen Y."/>
        </authorList>
    </citation>
    <scope>NUCLEOTIDE SEQUENCE [LARGE SCALE GENOMIC DNA]</scope>
    <source>
        <strain evidence="1 2">Indonesia</strain>
        <tissue evidence="1">Blood</tissue>
    </source>
</reference>
<dbReference type="AlphaFoldDB" id="A0A5N5PQ95"/>
<gene>
    <name evidence="1" type="ORF">PHYPO_G00180060</name>
</gene>
<evidence type="ECO:0000313" key="1">
    <source>
        <dbReference type="EMBL" id="KAB5581824.1"/>
    </source>
</evidence>
<accession>A0A5N5PQ95</accession>
<keyword evidence="2" id="KW-1185">Reference proteome</keyword>
<dbReference type="Proteomes" id="UP000327468">
    <property type="component" value="Chromosome 3"/>
</dbReference>